<evidence type="ECO:0000313" key="2">
    <source>
        <dbReference type="Proteomes" id="UP000069773"/>
    </source>
</evidence>
<evidence type="ECO:0008006" key="3">
    <source>
        <dbReference type="Google" id="ProtNLM"/>
    </source>
</evidence>
<name>A0ABQ0KN31_MYCNV</name>
<gene>
    <name evidence="1" type="ORF">RMCN_3822</name>
</gene>
<accession>A0ABQ0KN31</accession>
<reference evidence="1 2" key="1">
    <citation type="journal article" date="2016" name="Genome Announc.">
        <title>Draft Genome Sequences of Five Rapidly Growing Mycobacterium Species, M. thermoresistibile, M. fortuitum subsp. acetamidolyticum, M. canariasense, M. brisbanense, and M. novocastrense.</title>
        <authorList>
            <person name="Katahira K."/>
            <person name="Ogura Y."/>
            <person name="Gotoh Y."/>
            <person name="Hayashi T."/>
        </authorList>
    </citation>
    <scope>NUCLEOTIDE SEQUENCE [LARGE SCALE GENOMIC DNA]</scope>
    <source>
        <strain evidence="1 2">JCM18114</strain>
    </source>
</reference>
<organism evidence="1 2">
    <name type="scientific">Mycolicibacterium novocastrense</name>
    <name type="common">Mycobacterium novocastrense</name>
    <dbReference type="NCBI Taxonomy" id="59813"/>
    <lineage>
        <taxon>Bacteria</taxon>
        <taxon>Bacillati</taxon>
        <taxon>Actinomycetota</taxon>
        <taxon>Actinomycetes</taxon>
        <taxon>Mycobacteriales</taxon>
        <taxon>Mycobacteriaceae</taxon>
        <taxon>Mycolicibacterium</taxon>
    </lineage>
</organism>
<proteinExistence type="predicted"/>
<dbReference type="Proteomes" id="UP000069773">
    <property type="component" value="Unassembled WGS sequence"/>
</dbReference>
<sequence>MAYDREMIRSLMVTVFAVTLSFLSVPVVAGAEPADPPCTFTLSAPHVVQVSGADMVAVTMTPADCTGGTPYQSIACVELQGNTGPENCVQNNGLLTARAYYSPYQPGATYVATGRGCSTSGNPPEPVCEPSGPLAATL</sequence>
<dbReference type="EMBL" id="BCTA01000051">
    <property type="protein sequence ID" value="GAT10689.1"/>
    <property type="molecule type" value="Genomic_DNA"/>
</dbReference>
<comment type="caution">
    <text evidence="1">The sequence shown here is derived from an EMBL/GenBank/DDBJ whole genome shotgun (WGS) entry which is preliminary data.</text>
</comment>
<protein>
    <recommendedName>
        <fullName evidence="3">Secreted protein</fullName>
    </recommendedName>
</protein>
<keyword evidence="2" id="KW-1185">Reference proteome</keyword>
<evidence type="ECO:0000313" key="1">
    <source>
        <dbReference type="EMBL" id="GAT10689.1"/>
    </source>
</evidence>